<reference evidence="5" key="1">
    <citation type="journal article" date="2020" name="bioRxiv">
        <title>Comparative genomics of Chlamydomonas.</title>
        <authorList>
            <person name="Craig R.J."/>
            <person name="Hasan A.R."/>
            <person name="Ness R.W."/>
            <person name="Keightley P.D."/>
        </authorList>
    </citation>
    <scope>NUCLEOTIDE SEQUENCE</scope>
    <source>
        <strain evidence="5">CCAP 11/173</strain>
    </source>
</reference>
<organism evidence="5 6">
    <name type="scientific">Chlamydomonas schloesseri</name>
    <dbReference type="NCBI Taxonomy" id="2026947"/>
    <lineage>
        <taxon>Eukaryota</taxon>
        <taxon>Viridiplantae</taxon>
        <taxon>Chlorophyta</taxon>
        <taxon>core chlorophytes</taxon>
        <taxon>Chlorophyceae</taxon>
        <taxon>CS clade</taxon>
        <taxon>Chlamydomonadales</taxon>
        <taxon>Chlamydomonadaceae</taxon>
        <taxon>Chlamydomonas</taxon>
    </lineage>
</organism>
<dbReference type="Proteomes" id="UP000613740">
    <property type="component" value="Unassembled WGS sequence"/>
</dbReference>
<protein>
    <recommendedName>
        <fullName evidence="4">Fibronectin type-III domain-containing protein</fullName>
    </recommendedName>
</protein>
<dbReference type="SMART" id="SM00060">
    <property type="entry name" value="FN3"/>
    <property type="match status" value="1"/>
</dbReference>
<dbReference type="InterPro" id="IPR036116">
    <property type="entry name" value="FN3_sf"/>
</dbReference>
<evidence type="ECO:0000256" key="2">
    <source>
        <dbReference type="ARBA" id="ARBA00022737"/>
    </source>
</evidence>
<dbReference type="SUPFAM" id="SSF117281">
    <property type="entry name" value="Kelch motif"/>
    <property type="match status" value="1"/>
</dbReference>
<dbReference type="Pfam" id="PF00041">
    <property type="entry name" value="fn3"/>
    <property type="match status" value="1"/>
</dbReference>
<comment type="caution">
    <text evidence="5">The sequence shown here is derived from an EMBL/GenBank/DDBJ whole genome shotgun (WGS) entry which is preliminary data.</text>
</comment>
<dbReference type="InterPro" id="IPR006652">
    <property type="entry name" value="Kelch_1"/>
</dbReference>
<accession>A0A836B9W5</accession>
<dbReference type="Gene3D" id="1.10.287.1490">
    <property type="match status" value="1"/>
</dbReference>
<gene>
    <name evidence="5" type="ORF">HYH02_004179</name>
</gene>
<dbReference type="EMBL" id="JAEHOD010000008">
    <property type="protein sequence ID" value="KAG2451584.1"/>
    <property type="molecule type" value="Genomic_DNA"/>
</dbReference>
<dbReference type="CDD" id="cd00063">
    <property type="entry name" value="FN3"/>
    <property type="match status" value="1"/>
</dbReference>
<dbReference type="PANTHER" id="PTHR46093">
    <property type="entry name" value="ACYL-COA-BINDING DOMAIN-CONTAINING PROTEIN 5"/>
    <property type="match status" value="1"/>
</dbReference>
<dbReference type="Gene3D" id="2.120.10.80">
    <property type="entry name" value="Kelch-type beta propeller"/>
    <property type="match status" value="1"/>
</dbReference>
<dbReference type="SMART" id="SM00612">
    <property type="entry name" value="Kelch"/>
    <property type="match status" value="3"/>
</dbReference>
<keyword evidence="6" id="KW-1185">Reference proteome</keyword>
<dbReference type="InterPro" id="IPR003961">
    <property type="entry name" value="FN3_dom"/>
</dbReference>
<keyword evidence="1" id="KW-0880">Kelch repeat</keyword>
<evidence type="ECO:0000313" key="6">
    <source>
        <dbReference type="Proteomes" id="UP000613740"/>
    </source>
</evidence>
<feature type="domain" description="Fibronectin type-III" evidence="4">
    <location>
        <begin position="538"/>
        <end position="628"/>
    </location>
</feature>
<feature type="coiled-coil region" evidence="3">
    <location>
        <begin position="15"/>
        <end position="182"/>
    </location>
</feature>
<dbReference type="AlphaFoldDB" id="A0A836B9W5"/>
<dbReference type="Gene3D" id="2.60.40.10">
    <property type="entry name" value="Immunoglobulins"/>
    <property type="match status" value="1"/>
</dbReference>
<name>A0A836B9W5_9CHLO</name>
<dbReference type="Pfam" id="PF24681">
    <property type="entry name" value="Kelch_KLHDC2_KLHL20_DRC7"/>
    <property type="match status" value="1"/>
</dbReference>
<proteinExistence type="predicted"/>
<dbReference type="OrthoDB" id="10251809at2759"/>
<dbReference type="InterPro" id="IPR013783">
    <property type="entry name" value="Ig-like_fold"/>
</dbReference>
<evidence type="ECO:0000256" key="3">
    <source>
        <dbReference type="SAM" id="Coils"/>
    </source>
</evidence>
<sequence length="628" mass="69957">MAPKKEEKKQVDPVEAKFQEEIKQLEQAKNDLQLEHTFLLDKFRQLKAENDRLRGEIDGMKGRLTSAADDYADILEHRQEQIKAEETKLRGLQSNVEKLELDIGRAEEEIRQLKEANGHQAVKLDEAAQMLHDKENLEEAVRRQHDLIEKQTEELRNIKKHLEERDGQLERANTSIEELTLRSAGATDLRILFDEPWLVAVSYARLKGDIPMDREWGAVAALGLGKHLVLYGGVSKVQGSAPDSVGREVAVLNVDSGVWERPNGARTLAACASHSAVVVGRTKLLVFGGQRGDGGAAAASADVAVLNADTMKWMTPQIKGTERPLPRSGHASCCIRERVFVFGGATADGVLLNDVWVWDQDSGQWAHVSTFGTVPSPRTGAAATCTDDGRRLYVFGGNDGGRCLNDVHYLDLEKLTWSPVSVHMGTAPEPREGAAAHVTSKYLLISGGCSTMGRCLGDTRALDLYSPRWECLDEGGWANSLMWLKPHGAYTTFFGNRQFTVKPSMHEKLWELQILEWSLPEDIERLRANRRKDSGFSEKLELSDDAVVGVSSLELSWRPPTKNADRIERYKLMIATGTGVVKDVYQGRESRFRVTGLKSNTEYILCVKALYDDGSFLWSESKAYRTLA</sequence>
<dbReference type="PANTHER" id="PTHR46093:SF18">
    <property type="entry name" value="FIBRONECTIN TYPE-III DOMAIN-CONTAINING PROTEIN"/>
    <property type="match status" value="1"/>
</dbReference>
<keyword evidence="3" id="KW-0175">Coiled coil</keyword>
<dbReference type="SUPFAM" id="SSF49265">
    <property type="entry name" value="Fibronectin type III"/>
    <property type="match status" value="1"/>
</dbReference>
<evidence type="ECO:0000259" key="4">
    <source>
        <dbReference type="PROSITE" id="PS50853"/>
    </source>
</evidence>
<evidence type="ECO:0000313" key="5">
    <source>
        <dbReference type="EMBL" id="KAG2451584.1"/>
    </source>
</evidence>
<keyword evidence="2" id="KW-0677">Repeat</keyword>
<dbReference type="PROSITE" id="PS50853">
    <property type="entry name" value="FN3"/>
    <property type="match status" value="1"/>
</dbReference>
<dbReference type="InterPro" id="IPR015915">
    <property type="entry name" value="Kelch-typ_b-propeller"/>
</dbReference>
<evidence type="ECO:0000256" key="1">
    <source>
        <dbReference type="ARBA" id="ARBA00022441"/>
    </source>
</evidence>